<keyword evidence="2" id="KW-1185">Reference proteome</keyword>
<accession>A0ABW8Y1L7</accession>
<name>A0ABW8Y1L7_9FLAO</name>
<dbReference type="Gene3D" id="1.25.40.10">
    <property type="entry name" value="Tetratricopeptide repeat domain"/>
    <property type="match status" value="1"/>
</dbReference>
<dbReference type="InterPro" id="IPR019734">
    <property type="entry name" value="TPR_rpt"/>
</dbReference>
<dbReference type="EMBL" id="JBELPY010000003">
    <property type="protein sequence ID" value="MFL9833858.1"/>
    <property type="molecule type" value="Genomic_DNA"/>
</dbReference>
<dbReference type="InterPro" id="IPR011990">
    <property type="entry name" value="TPR-like_helical_dom_sf"/>
</dbReference>
<dbReference type="Proteomes" id="UP001629058">
    <property type="component" value="Unassembled WGS sequence"/>
</dbReference>
<dbReference type="SUPFAM" id="SSF48452">
    <property type="entry name" value="TPR-like"/>
    <property type="match status" value="1"/>
</dbReference>
<comment type="caution">
    <text evidence="1">The sequence shown here is derived from an EMBL/GenBank/DDBJ whole genome shotgun (WGS) entry which is preliminary data.</text>
</comment>
<evidence type="ECO:0000313" key="2">
    <source>
        <dbReference type="Proteomes" id="UP001629058"/>
    </source>
</evidence>
<sequence>MKKNYLLIFLSFFSANIQSQKKTLKCEKVYDAIKLIDSEKYDDAITILRECEKIDPKEYTYPYEIALAYTFNKDHQKAIEELEKIKNYENIKADYYQLLGNNFDYLGKPDLAIATYDEGLKKFPNAGRLYLEKGVMYEFEKPIEAIKIYEKGIEAEPMYPSNYYRAAKVYLRTNDRLSGLMYGEIFMNIERTTRRTEEMSKLLFEGYKKSLVFTSKTEQKTEFCPSVIDVNVYDKSKTLPLCINFAYAFIIAMMNHNEFNYNSLTQMRKDFLKEYSNINMKKNPNVLLNYFKTMDDNKIFNAYNHYLFQVGNEDAFAEWKAKNKDEYERFINWYTTTENYLQIDSKNIYISDQIK</sequence>
<organism evidence="1 2">
    <name type="scientific">Chryseobacterium terrae</name>
    <dbReference type="NCBI Taxonomy" id="3163299"/>
    <lineage>
        <taxon>Bacteria</taxon>
        <taxon>Pseudomonadati</taxon>
        <taxon>Bacteroidota</taxon>
        <taxon>Flavobacteriia</taxon>
        <taxon>Flavobacteriales</taxon>
        <taxon>Weeksellaceae</taxon>
        <taxon>Chryseobacterium group</taxon>
        <taxon>Chryseobacterium</taxon>
    </lineage>
</organism>
<proteinExistence type="predicted"/>
<reference evidence="1 2" key="1">
    <citation type="submission" date="2024-06" db="EMBL/GenBank/DDBJ databases">
        <authorList>
            <person name="Kaempfer P."/>
            <person name="Viver T."/>
        </authorList>
    </citation>
    <scope>NUCLEOTIDE SEQUENCE [LARGE SCALE GENOMIC DNA]</scope>
    <source>
        <strain evidence="1 2">ST-37</strain>
    </source>
</reference>
<dbReference type="RefSeq" id="WP_408089115.1">
    <property type="nucleotide sequence ID" value="NZ_JBELPY010000003.1"/>
</dbReference>
<dbReference type="SMART" id="SM00028">
    <property type="entry name" value="TPR"/>
    <property type="match status" value="2"/>
</dbReference>
<evidence type="ECO:0000313" key="1">
    <source>
        <dbReference type="EMBL" id="MFL9833858.1"/>
    </source>
</evidence>
<protein>
    <recommendedName>
        <fullName evidence="3">Tetratricopeptide repeat-containing protein</fullName>
    </recommendedName>
</protein>
<evidence type="ECO:0008006" key="3">
    <source>
        <dbReference type="Google" id="ProtNLM"/>
    </source>
</evidence>
<gene>
    <name evidence="1" type="ORF">ABS765_07425</name>
</gene>